<dbReference type="Gene3D" id="2.60.120.200">
    <property type="match status" value="1"/>
</dbReference>
<feature type="region of interest" description="Disordered" evidence="1">
    <location>
        <begin position="84"/>
        <end position="107"/>
    </location>
</feature>
<dbReference type="Pfam" id="PF13385">
    <property type="entry name" value="Laminin_G_3"/>
    <property type="match status" value="1"/>
</dbReference>
<evidence type="ECO:0000313" key="4">
    <source>
        <dbReference type="Proteomes" id="UP001597389"/>
    </source>
</evidence>
<organism evidence="3 4">
    <name type="scientific">Rubritalea tangerina</name>
    <dbReference type="NCBI Taxonomy" id="430798"/>
    <lineage>
        <taxon>Bacteria</taxon>
        <taxon>Pseudomonadati</taxon>
        <taxon>Verrucomicrobiota</taxon>
        <taxon>Verrucomicrobiia</taxon>
        <taxon>Verrucomicrobiales</taxon>
        <taxon>Rubritaleaceae</taxon>
        <taxon>Rubritalea</taxon>
    </lineage>
</organism>
<dbReference type="SUPFAM" id="SSF49899">
    <property type="entry name" value="Concanavalin A-like lectins/glucanases"/>
    <property type="match status" value="1"/>
</dbReference>
<dbReference type="RefSeq" id="WP_377089269.1">
    <property type="nucleotide sequence ID" value="NZ_JBHSJL010000014.1"/>
</dbReference>
<dbReference type="Proteomes" id="UP001597389">
    <property type="component" value="Unassembled WGS sequence"/>
</dbReference>
<evidence type="ECO:0000313" key="3">
    <source>
        <dbReference type="EMBL" id="MFD2157666.1"/>
    </source>
</evidence>
<dbReference type="InterPro" id="IPR013320">
    <property type="entry name" value="ConA-like_dom_sf"/>
</dbReference>
<protein>
    <submittedName>
        <fullName evidence="3">LamG-like jellyroll fold domain-containing protein</fullName>
    </submittedName>
</protein>
<feature type="signal peptide" evidence="2">
    <location>
        <begin position="1"/>
        <end position="18"/>
    </location>
</feature>
<sequence length="291" mass="32163">MKLPYLPLALLAAASLHASPILDITFSSPTTPEQTHSFTPIWDASPNHYHGHWLCHNSLPPHFVATPSGLGINTQHNRGKIVLNPKQPHTPSAWKKQATQQPSTPLTLDGTSSFTLEAVINWNNTTSSNNGIMGQIMSPQYPSEIFLRESNGFLHYVLKSPQASVSVFHDIIDISHAKNDGHFHSIALALDSNTHQIHCYLDGKLIHTNTHPNISKLTKLHAKERPFFLGAYNSRPEYYFSGTLDRFRISPSPLSPNELLVPDKPKQTSSSLPTRSVLLGIGGIQLSLQPE</sequence>
<gene>
    <name evidence="3" type="ORF">ACFSW8_02010</name>
</gene>
<evidence type="ECO:0000256" key="2">
    <source>
        <dbReference type="SAM" id="SignalP"/>
    </source>
</evidence>
<feature type="compositionally biased region" description="Polar residues" evidence="1">
    <location>
        <begin position="97"/>
        <end position="107"/>
    </location>
</feature>
<feature type="chain" id="PRO_5047344723" evidence="2">
    <location>
        <begin position="19"/>
        <end position="291"/>
    </location>
</feature>
<comment type="caution">
    <text evidence="3">The sequence shown here is derived from an EMBL/GenBank/DDBJ whole genome shotgun (WGS) entry which is preliminary data.</text>
</comment>
<keyword evidence="4" id="KW-1185">Reference proteome</keyword>
<keyword evidence="2" id="KW-0732">Signal</keyword>
<accession>A0ABW4Z7Z9</accession>
<evidence type="ECO:0000256" key="1">
    <source>
        <dbReference type="SAM" id="MobiDB-lite"/>
    </source>
</evidence>
<proteinExistence type="predicted"/>
<name>A0ABW4Z7Z9_9BACT</name>
<reference evidence="4" key="1">
    <citation type="journal article" date="2019" name="Int. J. Syst. Evol. Microbiol.">
        <title>The Global Catalogue of Microorganisms (GCM) 10K type strain sequencing project: providing services to taxonomists for standard genome sequencing and annotation.</title>
        <authorList>
            <consortium name="The Broad Institute Genomics Platform"/>
            <consortium name="The Broad Institute Genome Sequencing Center for Infectious Disease"/>
            <person name="Wu L."/>
            <person name="Ma J."/>
        </authorList>
    </citation>
    <scope>NUCLEOTIDE SEQUENCE [LARGE SCALE GENOMIC DNA]</scope>
    <source>
        <strain evidence="4">CCUG 57942</strain>
    </source>
</reference>
<dbReference type="EMBL" id="JBHUJB010000011">
    <property type="protein sequence ID" value="MFD2157666.1"/>
    <property type="molecule type" value="Genomic_DNA"/>
</dbReference>